<dbReference type="Pfam" id="PF13439">
    <property type="entry name" value="Glyco_transf_4"/>
    <property type="match status" value="1"/>
</dbReference>
<organism evidence="4 5">
    <name type="scientific">Amycolatopsis alkalitolerans</name>
    <dbReference type="NCBI Taxonomy" id="2547244"/>
    <lineage>
        <taxon>Bacteria</taxon>
        <taxon>Bacillati</taxon>
        <taxon>Actinomycetota</taxon>
        <taxon>Actinomycetes</taxon>
        <taxon>Pseudonocardiales</taxon>
        <taxon>Pseudonocardiaceae</taxon>
        <taxon>Amycolatopsis</taxon>
    </lineage>
</organism>
<keyword evidence="1" id="KW-0328">Glycosyltransferase</keyword>
<accession>A0A5C4LTD1</accession>
<dbReference type="PANTHER" id="PTHR12526">
    <property type="entry name" value="GLYCOSYLTRANSFERASE"/>
    <property type="match status" value="1"/>
</dbReference>
<dbReference type="CDD" id="cd03801">
    <property type="entry name" value="GT4_PimA-like"/>
    <property type="match status" value="1"/>
</dbReference>
<evidence type="ECO:0000256" key="1">
    <source>
        <dbReference type="ARBA" id="ARBA00022676"/>
    </source>
</evidence>
<dbReference type="PANTHER" id="PTHR12526:SF510">
    <property type="entry name" value="D-INOSITOL 3-PHOSPHATE GLYCOSYLTRANSFERASE"/>
    <property type="match status" value="1"/>
</dbReference>
<proteinExistence type="predicted"/>
<sequence length="794" mass="84325">MTAEAPPRSVTAADHSLRVLLVLKTAQGGLWVLPHLDELRRRGHEVLVVLPAGPGRLRTALRERGVPVVDSPFGFRFRPTPSVLFGLSRLRRLIRGLSPDVLHYHLYASALAARFAGLGLGMPRVHMVAGPLHLESAPIRAAERLLARLDTVTICGSDHTARRYRALGRPAGRTPAIPYGFDTQRFQPLGGKARTEARARLGVGAGTFVAVMVAYVYGPKRSVCAGRGIKGHEVLLAAWAKFHAAHPDSHLVLVGSGFDEAGEKYRQQLIRRFRLDQDGLGPGITWLGTVEDVRPWYAAADLSVSPSLSDNHGAAVEAGAMGLPSIVSDAGGLPETVAPGSGWVVPRGDGEALSEALRAAHAEHVRGALSDRGRYARRFVVATFSGSLAAGAVADTIEKATGSRTGRTISLFTDARFVVRGQGWAPLDPANGPSAREGYLCDGNRIRVVARGEALPGRSNATFDDGAELLALPCYRGAFGLARKLVPLTLAVARAVAGAEVVVLRLPGAVGALAALICRVLRRRYAVEVVGDPADVLASGALGPAGRFLAKPAAAYLRSVVRGADASRFVTRGALQRRYPPRPGTPALAIPNVRLGGTVAGSARAWAPGPFRIVAIGSHETRYKGHDVLLKALRRLLDSGLPVCAAIVGNGRIHDELLALRRSERLTGHVVFLGTLSNRAMVTDLLDSASLFAMPSRTEGLPRALVEAMARALPAVGSAVGGIPELLDESCLVPVDDPVALADAIRRLLTDPQAWEAQSARNLTVARGYEQAALDRRLAGWLRGVPSARRRSWP</sequence>
<gene>
    <name evidence="4" type="ORF">FG385_26690</name>
</gene>
<comment type="caution">
    <text evidence="4">The sequence shown here is derived from an EMBL/GenBank/DDBJ whole genome shotgun (WGS) entry which is preliminary data.</text>
</comment>
<evidence type="ECO:0000313" key="5">
    <source>
        <dbReference type="Proteomes" id="UP000305546"/>
    </source>
</evidence>
<dbReference type="GO" id="GO:0016757">
    <property type="term" value="F:glycosyltransferase activity"/>
    <property type="evidence" value="ECO:0007669"/>
    <property type="project" value="UniProtKB-KW"/>
</dbReference>
<feature type="domain" description="Glycosyltransferase subfamily 4-like N-terminal" evidence="3">
    <location>
        <begin position="37"/>
        <end position="185"/>
    </location>
</feature>
<protein>
    <submittedName>
        <fullName evidence="4">Glycosyltransferase</fullName>
    </submittedName>
</protein>
<dbReference type="Gene3D" id="3.40.50.2000">
    <property type="entry name" value="Glycogen Phosphorylase B"/>
    <property type="match status" value="4"/>
</dbReference>
<dbReference type="Proteomes" id="UP000305546">
    <property type="component" value="Unassembled WGS sequence"/>
</dbReference>
<dbReference type="EMBL" id="VDFW01000030">
    <property type="protein sequence ID" value="TNC21877.1"/>
    <property type="molecule type" value="Genomic_DNA"/>
</dbReference>
<dbReference type="AlphaFoldDB" id="A0A5C4LTD1"/>
<dbReference type="SUPFAM" id="SSF53756">
    <property type="entry name" value="UDP-Glycosyltransferase/glycogen phosphorylase"/>
    <property type="match status" value="2"/>
</dbReference>
<keyword evidence="5" id="KW-1185">Reference proteome</keyword>
<dbReference type="OrthoDB" id="193659at2"/>
<name>A0A5C4LTD1_9PSEU</name>
<evidence type="ECO:0000313" key="4">
    <source>
        <dbReference type="EMBL" id="TNC21877.1"/>
    </source>
</evidence>
<evidence type="ECO:0000259" key="3">
    <source>
        <dbReference type="Pfam" id="PF13439"/>
    </source>
</evidence>
<reference evidence="4 5" key="1">
    <citation type="submission" date="2019-06" db="EMBL/GenBank/DDBJ databases">
        <title>Amycolatopsis alkalitolerans sp. nov., isolated from Gastrodia elata Blume.</title>
        <authorList>
            <person name="Narsing Rao M.P."/>
            <person name="Li W.J."/>
        </authorList>
    </citation>
    <scope>NUCLEOTIDE SEQUENCE [LARGE SCALE GENOMIC DNA]</scope>
    <source>
        <strain evidence="4 5">SYSUP0005</strain>
    </source>
</reference>
<dbReference type="RefSeq" id="WP_139099547.1">
    <property type="nucleotide sequence ID" value="NZ_VDFW01000030.1"/>
</dbReference>
<dbReference type="InterPro" id="IPR028098">
    <property type="entry name" value="Glyco_trans_4-like_N"/>
</dbReference>
<evidence type="ECO:0000256" key="2">
    <source>
        <dbReference type="ARBA" id="ARBA00022679"/>
    </source>
</evidence>
<dbReference type="Pfam" id="PF13692">
    <property type="entry name" value="Glyco_trans_1_4"/>
    <property type="match status" value="2"/>
</dbReference>
<keyword evidence="2 4" id="KW-0808">Transferase</keyword>